<proteinExistence type="predicted"/>
<dbReference type="InterPro" id="IPR013154">
    <property type="entry name" value="ADH-like_N"/>
</dbReference>
<comment type="caution">
    <text evidence="7">The sequence shown here is derived from an EMBL/GenBank/DDBJ whole genome shotgun (WGS) entry which is preliminary data.</text>
</comment>
<dbReference type="Pfam" id="PF13602">
    <property type="entry name" value="ADH_zinc_N_2"/>
    <property type="match status" value="1"/>
</dbReference>
<keyword evidence="3" id="KW-0963">Cytoplasm</keyword>
<dbReference type="PANTHER" id="PTHR44154">
    <property type="entry name" value="QUINONE OXIDOREDUCTASE"/>
    <property type="match status" value="1"/>
</dbReference>
<dbReference type="InterPro" id="IPR002364">
    <property type="entry name" value="Quin_OxRdtase/zeta-crystal_CS"/>
</dbReference>
<comment type="subunit">
    <text evidence="2">Homotetramer.</text>
</comment>
<dbReference type="InterPro" id="IPR020843">
    <property type="entry name" value="ER"/>
</dbReference>
<sequence>MTQQDGMTQHPAEMRAMLIDGFAGPEAIRQRILPAPRPGPGELLVRMSAAGVNPADWKACAGWLPFLRGFDPLIAGFDGAGTVIATGDASVPFQPGDRVAFMSSIAIDGRGSWAELACCKAAHATRLPSSVSFMEAAALPVPGTAAREALIAGELSRGETLLVNGGSGGTGSLAIQLAKDMGARVAATSSAANLDLLRSLGAELALDYRDAGWRDALRQWSPGGVDLLLDTVGQQSLAEPHALIRQGGRLAGIETMIPDEILPDMAALEQSGIRYIRASANFISLGEHLRAMVAQMDAKRLAAPPYTVLPISRAAEAMMRVRDGHVRGKLLLGIDGKEDWG</sequence>
<organism evidence="7 8">
    <name type="scientific">Sphingobium quisquiliarum P25</name>
    <dbReference type="NCBI Taxonomy" id="1329909"/>
    <lineage>
        <taxon>Bacteria</taxon>
        <taxon>Pseudomonadati</taxon>
        <taxon>Pseudomonadota</taxon>
        <taxon>Alphaproteobacteria</taxon>
        <taxon>Sphingomonadales</taxon>
        <taxon>Sphingomonadaceae</taxon>
        <taxon>Sphingobium</taxon>
    </lineage>
</organism>
<evidence type="ECO:0000313" key="8">
    <source>
        <dbReference type="Proteomes" id="UP000015525"/>
    </source>
</evidence>
<gene>
    <name evidence="7" type="ORF">L288_06830</name>
</gene>
<dbReference type="SUPFAM" id="SSF50129">
    <property type="entry name" value="GroES-like"/>
    <property type="match status" value="1"/>
</dbReference>
<dbReference type="PROSITE" id="PS01162">
    <property type="entry name" value="QOR_ZETA_CRYSTAL"/>
    <property type="match status" value="1"/>
</dbReference>
<dbReference type="GO" id="GO:0003723">
    <property type="term" value="F:RNA binding"/>
    <property type="evidence" value="ECO:0007669"/>
    <property type="project" value="UniProtKB-KW"/>
</dbReference>
<feature type="domain" description="Enoyl reductase (ER)" evidence="6">
    <location>
        <begin position="24"/>
        <end position="332"/>
    </location>
</feature>
<keyword evidence="4" id="KW-0521">NADP</keyword>
<dbReference type="Gene3D" id="3.40.50.720">
    <property type="entry name" value="NAD(P)-binding Rossmann-like Domain"/>
    <property type="match status" value="1"/>
</dbReference>
<dbReference type="GO" id="GO:0016491">
    <property type="term" value="F:oxidoreductase activity"/>
    <property type="evidence" value="ECO:0007669"/>
    <property type="project" value="InterPro"/>
</dbReference>
<accession>T0IHB5</accession>
<dbReference type="CDD" id="cd05289">
    <property type="entry name" value="MDR_like_2"/>
    <property type="match status" value="1"/>
</dbReference>
<evidence type="ECO:0000256" key="5">
    <source>
        <dbReference type="ARBA" id="ARBA00022884"/>
    </source>
</evidence>
<dbReference type="SMART" id="SM00829">
    <property type="entry name" value="PKS_ER"/>
    <property type="match status" value="1"/>
</dbReference>
<evidence type="ECO:0000259" key="6">
    <source>
        <dbReference type="SMART" id="SM00829"/>
    </source>
</evidence>
<dbReference type="AlphaFoldDB" id="T0IHB5"/>
<evidence type="ECO:0000256" key="4">
    <source>
        <dbReference type="ARBA" id="ARBA00022857"/>
    </source>
</evidence>
<name>T0IHB5_9SPHN</name>
<evidence type="ECO:0000256" key="3">
    <source>
        <dbReference type="ARBA" id="ARBA00022490"/>
    </source>
</evidence>
<evidence type="ECO:0000313" key="7">
    <source>
        <dbReference type="EMBL" id="EQB09039.1"/>
    </source>
</evidence>
<evidence type="ECO:0000256" key="1">
    <source>
        <dbReference type="ARBA" id="ARBA00004496"/>
    </source>
</evidence>
<dbReference type="RefSeq" id="WP_021237658.1">
    <property type="nucleotide sequence ID" value="NZ_ATHO01000056.1"/>
</dbReference>
<evidence type="ECO:0000256" key="2">
    <source>
        <dbReference type="ARBA" id="ARBA00011881"/>
    </source>
</evidence>
<dbReference type="EMBL" id="ATHO01000056">
    <property type="protein sequence ID" value="EQB09039.1"/>
    <property type="molecule type" value="Genomic_DNA"/>
</dbReference>
<dbReference type="Gene3D" id="3.90.180.10">
    <property type="entry name" value="Medium-chain alcohol dehydrogenases, catalytic domain"/>
    <property type="match status" value="1"/>
</dbReference>
<dbReference type="PANTHER" id="PTHR44154:SF1">
    <property type="entry name" value="QUINONE OXIDOREDUCTASE"/>
    <property type="match status" value="1"/>
</dbReference>
<dbReference type="GO" id="GO:0005737">
    <property type="term" value="C:cytoplasm"/>
    <property type="evidence" value="ECO:0007669"/>
    <property type="project" value="UniProtKB-SubCell"/>
</dbReference>
<dbReference type="Pfam" id="PF08240">
    <property type="entry name" value="ADH_N"/>
    <property type="match status" value="1"/>
</dbReference>
<dbReference type="InterPro" id="IPR011032">
    <property type="entry name" value="GroES-like_sf"/>
</dbReference>
<reference evidence="7 8" key="1">
    <citation type="journal article" date="2013" name="Genome Announc.">
        <title>Draft Genome Sequence of Sphingobium quisquiliarum Strain P25T, a Novel Hexachlorocyclohexane (HCH)-Degrading Bacterium Isolated from an HCH Dumpsite.</title>
        <authorList>
            <person name="Kumar Singh A."/>
            <person name="Sangwan N."/>
            <person name="Sharma A."/>
            <person name="Gupta V."/>
            <person name="Khurana J.P."/>
            <person name="Lal R."/>
        </authorList>
    </citation>
    <scope>NUCLEOTIDE SEQUENCE [LARGE SCALE GENOMIC DNA]</scope>
    <source>
        <strain evidence="7 8">P25</strain>
    </source>
</reference>
<keyword evidence="8" id="KW-1185">Reference proteome</keyword>
<dbReference type="Proteomes" id="UP000015525">
    <property type="component" value="Unassembled WGS sequence"/>
</dbReference>
<dbReference type="PATRIC" id="fig|1329909.3.peg.1317"/>
<keyword evidence="5" id="KW-0694">RNA-binding</keyword>
<dbReference type="InterPro" id="IPR051603">
    <property type="entry name" value="Zinc-ADH_QOR/CCCR"/>
</dbReference>
<comment type="subcellular location">
    <subcellularLocation>
        <location evidence="1">Cytoplasm</location>
    </subcellularLocation>
</comment>
<dbReference type="GO" id="GO:0008270">
    <property type="term" value="F:zinc ion binding"/>
    <property type="evidence" value="ECO:0007669"/>
    <property type="project" value="InterPro"/>
</dbReference>
<dbReference type="SUPFAM" id="SSF51735">
    <property type="entry name" value="NAD(P)-binding Rossmann-fold domains"/>
    <property type="match status" value="1"/>
</dbReference>
<protein>
    <recommendedName>
        <fullName evidence="6">Enoyl reductase (ER) domain-containing protein</fullName>
    </recommendedName>
</protein>
<dbReference type="InterPro" id="IPR036291">
    <property type="entry name" value="NAD(P)-bd_dom_sf"/>
</dbReference>